<dbReference type="PANTHER" id="PTHR39081:SF1">
    <property type="entry name" value="MUT7-C RNASE DOMAIN-CONTAINING PROTEIN"/>
    <property type="match status" value="1"/>
</dbReference>
<organism evidence="2">
    <name type="scientific">uncultured delta proteobacterium</name>
    <dbReference type="NCBI Taxonomy" id="34034"/>
    <lineage>
        <taxon>Bacteria</taxon>
        <taxon>Deltaproteobacteria</taxon>
        <taxon>environmental samples</taxon>
    </lineage>
</organism>
<accession>Q2YZP7</accession>
<dbReference type="InterPro" id="IPR002782">
    <property type="entry name" value="Mut7-C_RNAse_dom"/>
</dbReference>
<protein>
    <recommendedName>
        <fullName evidence="1">Mut7-C RNAse domain-containing protein</fullName>
    </recommendedName>
</protein>
<name>Q2YZP7_9DELT</name>
<reference evidence="2" key="1">
    <citation type="journal article" date="2005" name="Environ. Microbiol.">
        <title>Lateral gene transfer and phylogenetic assignment of environmental fosmid clones.</title>
        <authorList>
            <person name="Nesbo C.L."/>
            <person name="Boucher Y."/>
            <person name="Dlutek M."/>
            <person name="Doolittle F.W."/>
        </authorList>
    </citation>
    <scope>NUCLEOTIDE SEQUENCE</scope>
</reference>
<dbReference type="Pfam" id="PF01927">
    <property type="entry name" value="Mut7-C"/>
    <property type="match status" value="1"/>
</dbReference>
<dbReference type="EMBL" id="AJ937768">
    <property type="protein sequence ID" value="CAI78651.1"/>
    <property type="molecule type" value="Genomic_DNA"/>
</dbReference>
<proteinExistence type="predicted"/>
<feature type="domain" description="Mut7-C RNAse" evidence="1">
    <location>
        <begin position="5"/>
        <end position="148"/>
    </location>
</feature>
<dbReference type="PANTHER" id="PTHR39081">
    <property type="entry name" value="MUT7-C DOMAIN-CONTAINING PROTEIN"/>
    <property type="match status" value="1"/>
</dbReference>
<sequence>MSSRPKFLTDATLAKLAKWLRILGYDTSVYPKEAGRAMLRLAQEEDRIVLTRRGDMIERQFSGRLHLLKQTDVAAQLQEIIEKYSLKPEKEKLFGICLKCNKILEPIEAEKVRDLVPLYVFQHCKRFNQCTICQNIYWEGTHQRNSLRFLQKNKININ</sequence>
<evidence type="ECO:0000259" key="1">
    <source>
        <dbReference type="Pfam" id="PF01927"/>
    </source>
</evidence>
<evidence type="ECO:0000313" key="2">
    <source>
        <dbReference type="EMBL" id="CAI78651.1"/>
    </source>
</evidence>
<dbReference type="AlphaFoldDB" id="Q2YZP7"/>